<dbReference type="EMBL" id="JAACXV010000039">
    <property type="protein sequence ID" value="KAF7286014.1"/>
    <property type="molecule type" value="Genomic_DNA"/>
</dbReference>
<name>A0A834IRJ5_RHYFE</name>
<dbReference type="PANTHER" id="PTHR24388">
    <property type="entry name" value="ZINC FINGER PROTEIN"/>
    <property type="match status" value="1"/>
</dbReference>
<dbReference type="SUPFAM" id="SSF57667">
    <property type="entry name" value="beta-beta-alpha zinc fingers"/>
    <property type="match status" value="2"/>
</dbReference>
<gene>
    <name evidence="9" type="ORF">GWI33_008317</name>
</gene>
<dbReference type="Gene3D" id="3.30.160.60">
    <property type="entry name" value="Classic Zinc Finger"/>
    <property type="match status" value="2"/>
</dbReference>
<evidence type="ECO:0000256" key="1">
    <source>
        <dbReference type="ARBA" id="ARBA00022723"/>
    </source>
</evidence>
<evidence type="ECO:0000259" key="8">
    <source>
        <dbReference type="PROSITE" id="PS50157"/>
    </source>
</evidence>
<comment type="caution">
    <text evidence="9">The sequence shown here is derived from an EMBL/GenBank/DDBJ whole genome shotgun (WGS) entry which is preliminary data.</text>
</comment>
<keyword evidence="4" id="KW-0862">Zinc</keyword>
<keyword evidence="1" id="KW-0479">Metal-binding</keyword>
<evidence type="ECO:0000256" key="3">
    <source>
        <dbReference type="ARBA" id="ARBA00022771"/>
    </source>
</evidence>
<feature type="domain" description="C2H2-type" evidence="8">
    <location>
        <begin position="21"/>
        <end position="49"/>
    </location>
</feature>
<sequence>MFKHPCKLKDHLIVHSLDRPWKCDICERTFKYKRVLKHHVKMVHDKSRDFLCDICGKTFGNRRNCVVHRKRHFKEFNLLRNRCRVCGETFLNKFYLKKHIILHGAYNEY</sequence>
<evidence type="ECO:0000256" key="7">
    <source>
        <dbReference type="PROSITE-ProRule" id="PRU00042"/>
    </source>
</evidence>
<reference evidence="9" key="1">
    <citation type="submission" date="2020-08" db="EMBL/GenBank/DDBJ databases">
        <title>Genome sequencing and assembly of the red palm weevil Rhynchophorus ferrugineus.</title>
        <authorList>
            <person name="Dias G.B."/>
            <person name="Bergman C.M."/>
            <person name="Manee M."/>
        </authorList>
    </citation>
    <scope>NUCLEOTIDE SEQUENCE</scope>
    <source>
        <strain evidence="9">AA-2017</strain>
        <tissue evidence="9">Whole larva</tissue>
    </source>
</reference>
<dbReference type="GO" id="GO:0000981">
    <property type="term" value="F:DNA-binding transcription factor activity, RNA polymerase II-specific"/>
    <property type="evidence" value="ECO:0007669"/>
    <property type="project" value="TreeGrafter"/>
</dbReference>
<keyword evidence="3 7" id="KW-0863">Zinc-finger</keyword>
<dbReference type="Pfam" id="PF13894">
    <property type="entry name" value="zf-C2H2_4"/>
    <property type="match status" value="1"/>
</dbReference>
<evidence type="ECO:0000256" key="6">
    <source>
        <dbReference type="ARBA" id="ARBA00037948"/>
    </source>
</evidence>
<evidence type="ECO:0000313" key="10">
    <source>
        <dbReference type="Proteomes" id="UP000625711"/>
    </source>
</evidence>
<evidence type="ECO:0000256" key="2">
    <source>
        <dbReference type="ARBA" id="ARBA00022737"/>
    </source>
</evidence>
<dbReference type="SMART" id="SM00355">
    <property type="entry name" value="ZnF_C2H2"/>
    <property type="match status" value="3"/>
</dbReference>
<comment type="similarity">
    <text evidence="6">Belongs to the snail C2H2-type zinc-finger protein family.</text>
</comment>
<dbReference type="PANTHER" id="PTHR24388:SF104">
    <property type="entry name" value="AT-RICH BINDING PROTEIN-RELATED"/>
    <property type="match status" value="1"/>
</dbReference>
<dbReference type="Pfam" id="PF00096">
    <property type="entry name" value="zf-C2H2"/>
    <property type="match status" value="2"/>
</dbReference>
<dbReference type="InterPro" id="IPR013087">
    <property type="entry name" value="Znf_C2H2_type"/>
</dbReference>
<dbReference type="Proteomes" id="UP000625711">
    <property type="component" value="Unassembled WGS sequence"/>
</dbReference>
<dbReference type="InterPro" id="IPR050527">
    <property type="entry name" value="Snail/Krueppel_Znf"/>
</dbReference>
<evidence type="ECO:0000256" key="5">
    <source>
        <dbReference type="ARBA" id="ARBA00023242"/>
    </source>
</evidence>
<dbReference type="PROSITE" id="PS50157">
    <property type="entry name" value="ZINC_FINGER_C2H2_2"/>
    <property type="match status" value="3"/>
</dbReference>
<dbReference type="GO" id="GO:0008270">
    <property type="term" value="F:zinc ion binding"/>
    <property type="evidence" value="ECO:0007669"/>
    <property type="project" value="UniProtKB-KW"/>
</dbReference>
<dbReference type="PROSITE" id="PS00028">
    <property type="entry name" value="ZINC_FINGER_C2H2_1"/>
    <property type="match status" value="3"/>
</dbReference>
<protein>
    <recommendedName>
        <fullName evidence="8">C2H2-type domain-containing protein</fullName>
    </recommendedName>
</protein>
<proteinExistence type="inferred from homology"/>
<feature type="domain" description="C2H2-type" evidence="8">
    <location>
        <begin position="81"/>
        <end position="108"/>
    </location>
</feature>
<dbReference type="OrthoDB" id="6077919at2759"/>
<feature type="domain" description="C2H2-type" evidence="8">
    <location>
        <begin position="50"/>
        <end position="77"/>
    </location>
</feature>
<accession>A0A834IRJ5</accession>
<organism evidence="9 10">
    <name type="scientific">Rhynchophorus ferrugineus</name>
    <name type="common">Red palm weevil</name>
    <name type="synonym">Curculio ferrugineus</name>
    <dbReference type="NCBI Taxonomy" id="354439"/>
    <lineage>
        <taxon>Eukaryota</taxon>
        <taxon>Metazoa</taxon>
        <taxon>Ecdysozoa</taxon>
        <taxon>Arthropoda</taxon>
        <taxon>Hexapoda</taxon>
        <taxon>Insecta</taxon>
        <taxon>Pterygota</taxon>
        <taxon>Neoptera</taxon>
        <taxon>Endopterygota</taxon>
        <taxon>Coleoptera</taxon>
        <taxon>Polyphaga</taxon>
        <taxon>Cucujiformia</taxon>
        <taxon>Curculionidae</taxon>
        <taxon>Dryophthorinae</taxon>
        <taxon>Rhynchophorus</taxon>
    </lineage>
</organism>
<keyword evidence="2" id="KW-0677">Repeat</keyword>
<dbReference type="InterPro" id="IPR036236">
    <property type="entry name" value="Znf_C2H2_sf"/>
</dbReference>
<evidence type="ECO:0000256" key="4">
    <source>
        <dbReference type="ARBA" id="ARBA00022833"/>
    </source>
</evidence>
<keyword evidence="10" id="KW-1185">Reference proteome</keyword>
<keyword evidence="5" id="KW-0539">Nucleus</keyword>
<dbReference type="AlphaFoldDB" id="A0A834IRJ5"/>
<dbReference type="GO" id="GO:0000978">
    <property type="term" value="F:RNA polymerase II cis-regulatory region sequence-specific DNA binding"/>
    <property type="evidence" value="ECO:0007669"/>
    <property type="project" value="TreeGrafter"/>
</dbReference>
<evidence type="ECO:0000313" key="9">
    <source>
        <dbReference type="EMBL" id="KAF7286014.1"/>
    </source>
</evidence>